<dbReference type="Pfam" id="PF16925">
    <property type="entry name" value="TetR_C_13"/>
    <property type="match status" value="1"/>
</dbReference>
<feature type="region of interest" description="Disordered" evidence="5">
    <location>
        <begin position="1"/>
        <end position="20"/>
    </location>
</feature>
<keyword evidence="3" id="KW-0804">Transcription</keyword>
<dbReference type="RefSeq" id="WP_099642123.1">
    <property type="nucleotide sequence ID" value="NZ_NKHF01000047.1"/>
</dbReference>
<dbReference type="InterPro" id="IPR036271">
    <property type="entry name" value="Tet_transcr_reg_TetR-rel_C_sf"/>
</dbReference>
<organism evidence="7 8">
    <name type="scientific">Pseudoalteromonas piscicida</name>
    <dbReference type="NCBI Taxonomy" id="43662"/>
    <lineage>
        <taxon>Bacteria</taxon>
        <taxon>Pseudomonadati</taxon>
        <taxon>Pseudomonadota</taxon>
        <taxon>Gammaproteobacteria</taxon>
        <taxon>Alteromonadales</taxon>
        <taxon>Pseudoalteromonadaceae</taxon>
        <taxon>Pseudoalteromonas</taxon>
    </lineage>
</organism>
<dbReference type="SUPFAM" id="SSF48498">
    <property type="entry name" value="Tetracyclin repressor-like, C-terminal domain"/>
    <property type="match status" value="1"/>
</dbReference>
<dbReference type="Pfam" id="PF00440">
    <property type="entry name" value="TetR_N"/>
    <property type="match status" value="1"/>
</dbReference>
<evidence type="ECO:0000313" key="7">
    <source>
        <dbReference type="EMBL" id="PCK31705.1"/>
    </source>
</evidence>
<proteinExistence type="predicted"/>
<dbReference type="InterPro" id="IPR011075">
    <property type="entry name" value="TetR_C"/>
</dbReference>
<dbReference type="Proteomes" id="UP000228621">
    <property type="component" value="Unassembled WGS sequence"/>
</dbReference>
<gene>
    <name evidence="7" type="ORF">CEX98_11000</name>
</gene>
<feature type="domain" description="HTH tetR-type" evidence="6">
    <location>
        <begin position="21"/>
        <end position="81"/>
    </location>
</feature>
<feature type="DNA-binding region" description="H-T-H motif" evidence="4">
    <location>
        <begin position="44"/>
        <end position="63"/>
    </location>
</feature>
<dbReference type="PANTHER" id="PTHR47506:SF6">
    <property type="entry name" value="HTH-TYPE TRANSCRIPTIONAL REPRESSOR NEMR"/>
    <property type="match status" value="1"/>
</dbReference>
<evidence type="ECO:0000256" key="5">
    <source>
        <dbReference type="SAM" id="MobiDB-lite"/>
    </source>
</evidence>
<name>A0A2A5JQJ9_PSEO7</name>
<dbReference type="EMBL" id="NKHF01000047">
    <property type="protein sequence ID" value="PCK31705.1"/>
    <property type="molecule type" value="Genomic_DNA"/>
</dbReference>
<keyword evidence="8" id="KW-1185">Reference proteome</keyword>
<sequence length="212" mass="23742">MNESSIKRRRGRPKKEQAGFSETKAALIRTGMEILTEKGFAATGIDAILRTINVPKGSFYHYFASKEAYGLVLIEHYSSFLTAKLTKALSVEGLEPLARLALFMEQAEQSMAKYSYRRGCLVGNLSQEIAQLPPSFRDKLGNVLNEWQALVAGCFRQAQQLGHISTEHHCDELAYTFWNGWEGAVMRAKLEQSGVPLQRFSGFFIRSIQVSG</sequence>
<dbReference type="InterPro" id="IPR001647">
    <property type="entry name" value="HTH_TetR"/>
</dbReference>
<evidence type="ECO:0000256" key="4">
    <source>
        <dbReference type="PROSITE-ProRule" id="PRU00335"/>
    </source>
</evidence>
<keyword evidence="1" id="KW-0805">Transcription regulation</keyword>
<dbReference type="InterPro" id="IPR009057">
    <property type="entry name" value="Homeodomain-like_sf"/>
</dbReference>
<reference evidence="8" key="1">
    <citation type="journal article" date="2019" name="Genome Announc.">
        <title>Draft Genome Sequence of Pseudoalteromonas piscicida Strain 36Y ROTHPW, an Hypersaline Seawater Isolate from the South Coast of Sonora, Mexico.</title>
        <authorList>
            <person name="Sanchez-Diaz R."/>
            <person name="Molina-Garza Z.J."/>
            <person name="Cruz-Suarez L.E."/>
            <person name="Selvin J."/>
            <person name="Kiran G.S."/>
            <person name="Ibarra-Gamez J.C."/>
            <person name="Gomez-Gil B."/>
            <person name="Galaviz-Silva L."/>
        </authorList>
    </citation>
    <scope>NUCLEOTIDE SEQUENCE [LARGE SCALE GENOMIC DNA]</scope>
    <source>
        <strain evidence="8">36Y_RITHPW</strain>
    </source>
</reference>
<evidence type="ECO:0000259" key="6">
    <source>
        <dbReference type="PROSITE" id="PS50977"/>
    </source>
</evidence>
<dbReference type="AlphaFoldDB" id="A0A2A5JQJ9"/>
<evidence type="ECO:0000256" key="2">
    <source>
        <dbReference type="ARBA" id="ARBA00023125"/>
    </source>
</evidence>
<dbReference type="PRINTS" id="PR00455">
    <property type="entry name" value="HTHTETR"/>
</dbReference>
<dbReference type="PROSITE" id="PS50977">
    <property type="entry name" value="HTH_TETR_2"/>
    <property type="match status" value="1"/>
</dbReference>
<evidence type="ECO:0000256" key="1">
    <source>
        <dbReference type="ARBA" id="ARBA00023015"/>
    </source>
</evidence>
<dbReference type="SUPFAM" id="SSF46689">
    <property type="entry name" value="Homeodomain-like"/>
    <property type="match status" value="1"/>
</dbReference>
<evidence type="ECO:0000313" key="8">
    <source>
        <dbReference type="Proteomes" id="UP000228621"/>
    </source>
</evidence>
<evidence type="ECO:0000256" key="3">
    <source>
        <dbReference type="ARBA" id="ARBA00023163"/>
    </source>
</evidence>
<dbReference type="GO" id="GO:0003677">
    <property type="term" value="F:DNA binding"/>
    <property type="evidence" value="ECO:0007669"/>
    <property type="project" value="UniProtKB-UniRule"/>
</dbReference>
<dbReference type="OrthoDB" id="4541465at2"/>
<protein>
    <submittedName>
        <fullName evidence="7">TetR family transcriptional regulator</fullName>
    </submittedName>
</protein>
<dbReference type="Gene3D" id="1.10.357.10">
    <property type="entry name" value="Tetracycline Repressor, domain 2"/>
    <property type="match status" value="1"/>
</dbReference>
<accession>A0A2A5JQJ9</accession>
<keyword evidence="2 4" id="KW-0238">DNA-binding</keyword>
<dbReference type="PANTHER" id="PTHR47506">
    <property type="entry name" value="TRANSCRIPTIONAL REGULATORY PROTEIN"/>
    <property type="match status" value="1"/>
</dbReference>
<comment type="caution">
    <text evidence="7">The sequence shown here is derived from an EMBL/GenBank/DDBJ whole genome shotgun (WGS) entry which is preliminary data.</text>
</comment>